<dbReference type="EMBL" id="JAACJM010000080">
    <property type="protein sequence ID" value="KAF5349436.1"/>
    <property type="molecule type" value="Genomic_DNA"/>
</dbReference>
<name>A0A8H5FUB9_9AGAR</name>
<feature type="compositionally biased region" description="Polar residues" evidence="1">
    <location>
        <begin position="1"/>
        <end position="20"/>
    </location>
</feature>
<dbReference type="AlphaFoldDB" id="A0A8H5FUB9"/>
<proteinExistence type="predicted"/>
<dbReference type="Proteomes" id="UP000559256">
    <property type="component" value="Unassembled WGS sequence"/>
</dbReference>
<dbReference type="OrthoDB" id="2272314at2759"/>
<sequence length="614" mass="69310">MRHRQSSYQVFSELLNTPQRQQKKSRELYRHQHPPESPSKRRVPGESSASEHIFQVNPNPFCLPSGPSSHVFSVNEDPFATPSQEVSLAASSNSTTSVPNENNDPVMQGQVSLQTEQAQHAKRNRSEAQRRRRRRERAEHTPVQNQWSAPPSQTSFPFALAAEDHYTSTISNSRSLDAATLLSNRRLLSPPPSFSGLNANADVDMIDSPSHNNNLHTTMPQRSGSGVNPQNGGSAVIRQADQLFEQYSHNNNPDTIVREHSSIRPDNFCIARRPYTEPMQRHDLGHMSVACNHCHAFHWEQERTTGGHFGTCCDGGQVVLTPLSEPPRVLRGLLEGQDAAAQRFRANITQYNAALAFTSLGADEIDNTVNRYGPSNWVFRVHGNLRHLSGALEAPSGVSPSYAQLYLYDPTVALQLRMERNSNVSHSTMSSLQKMIRNVNQYSKIYEHAYEVLKQHKDAPDATVCLHVMPGNDRRRYNLPSADEVAMILPGDSLRRESRDIILRKRAPSDPNQPSLLRISERHPAYAPLHYVLLFPYGEPGWHEDLRLRDPNTGAQKCNCMTPTRFAAYRLHPRENEFSTILRGGRLLQQYAVDMWASAEQNTINYHYNNQSKL</sequence>
<dbReference type="PANTHER" id="PTHR45786:SF74">
    <property type="entry name" value="ATP-DEPENDENT DNA HELICASE"/>
    <property type="match status" value="1"/>
</dbReference>
<keyword evidence="4" id="KW-1185">Reference proteome</keyword>
<reference evidence="3 4" key="1">
    <citation type="journal article" date="2020" name="ISME J.">
        <title>Uncovering the hidden diversity of litter-decomposition mechanisms in mushroom-forming fungi.</title>
        <authorList>
            <person name="Floudas D."/>
            <person name="Bentzer J."/>
            <person name="Ahren D."/>
            <person name="Johansson T."/>
            <person name="Persson P."/>
            <person name="Tunlid A."/>
        </authorList>
    </citation>
    <scope>NUCLEOTIDE SEQUENCE [LARGE SCALE GENOMIC DNA]</scope>
    <source>
        <strain evidence="3 4">CBS 291.85</strain>
    </source>
</reference>
<feature type="region of interest" description="Disordered" evidence="1">
    <location>
        <begin position="1"/>
        <end position="50"/>
    </location>
</feature>
<protein>
    <recommendedName>
        <fullName evidence="2">Helitron helicase-like domain-containing protein</fullName>
    </recommendedName>
</protein>
<feature type="region of interest" description="Disordered" evidence="1">
    <location>
        <begin position="83"/>
        <end position="152"/>
    </location>
</feature>
<organism evidence="3 4">
    <name type="scientific">Tetrapyrgos nigripes</name>
    <dbReference type="NCBI Taxonomy" id="182062"/>
    <lineage>
        <taxon>Eukaryota</taxon>
        <taxon>Fungi</taxon>
        <taxon>Dikarya</taxon>
        <taxon>Basidiomycota</taxon>
        <taxon>Agaricomycotina</taxon>
        <taxon>Agaricomycetes</taxon>
        <taxon>Agaricomycetidae</taxon>
        <taxon>Agaricales</taxon>
        <taxon>Marasmiineae</taxon>
        <taxon>Marasmiaceae</taxon>
        <taxon>Tetrapyrgos</taxon>
    </lineage>
</organism>
<feature type="domain" description="Helitron helicase-like" evidence="2">
    <location>
        <begin position="566"/>
        <end position="614"/>
    </location>
</feature>
<gene>
    <name evidence="3" type="ORF">D9758_014621</name>
</gene>
<dbReference type="PANTHER" id="PTHR45786">
    <property type="entry name" value="DNA BINDING PROTEIN-LIKE"/>
    <property type="match status" value="1"/>
</dbReference>
<dbReference type="InterPro" id="IPR025476">
    <property type="entry name" value="Helitron_helicase-like"/>
</dbReference>
<dbReference type="Pfam" id="PF14214">
    <property type="entry name" value="Helitron_like_N"/>
    <property type="match status" value="1"/>
</dbReference>
<feature type="compositionally biased region" description="Polar residues" evidence="1">
    <location>
        <begin position="83"/>
        <end position="118"/>
    </location>
</feature>
<evidence type="ECO:0000256" key="1">
    <source>
        <dbReference type="SAM" id="MobiDB-lite"/>
    </source>
</evidence>
<comment type="caution">
    <text evidence="3">The sequence shown here is derived from an EMBL/GenBank/DDBJ whole genome shotgun (WGS) entry which is preliminary data.</text>
</comment>
<evidence type="ECO:0000259" key="2">
    <source>
        <dbReference type="Pfam" id="PF14214"/>
    </source>
</evidence>
<evidence type="ECO:0000313" key="3">
    <source>
        <dbReference type="EMBL" id="KAF5349436.1"/>
    </source>
</evidence>
<accession>A0A8H5FUB9</accession>
<feature type="compositionally biased region" description="Polar residues" evidence="1">
    <location>
        <begin position="142"/>
        <end position="152"/>
    </location>
</feature>
<evidence type="ECO:0000313" key="4">
    <source>
        <dbReference type="Proteomes" id="UP000559256"/>
    </source>
</evidence>
<feature type="compositionally biased region" description="Basic and acidic residues" evidence="1">
    <location>
        <begin position="24"/>
        <end position="34"/>
    </location>
</feature>